<accession>A0A936ZSJ7</accession>
<feature type="transmembrane region" description="Helical" evidence="1">
    <location>
        <begin position="12"/>
        <end position="35"/>
    </location>
</feature>
<dbReference type="GO" id="GO:0016787">
    <property type="term" value="F:hydrolase activity"/>
    <property type="evidence" value="ECO:0007669"/>
    <property type="project" value="UniProtKB-KW"/>
</dbReference>
<evidence type="ECO:0000313" key="3">
    <source>
        <dbReference type="EMBL" id="MBL0421781.1"/>
    </source>
</evidence>
<keyword evidence="1" id="KW-0472">Membrane</keyword>
<dbReference type="EMBL" id="JAEQNA010000005">
    <property type="protein sequence ID" value="MBL0421781.1"/>
    <property type="molecule type" value="Genomic_DNA"/>
</dbReference>
<dbReference type="PANTHER" id="PTHR37946">
    <property type="entry name" value="SLL1969 PROTEIN"/>
    <property type="match status" value="1"/>
</dbReference>
<evidence type="ECO:0000259" key="2">
    <source>
        <dbReference type="Pfam" id="PF12697"/>
    </source>
</evidence>
<dbReference type="PANTHER" id="PTHR37946:SF1">
    <property type="entry name" value="SLL1969 PROTEIN"/>
    <property type="match status" value="1"/>
</dbReference>
<gene>
    <name evidence="3" type="ORF">JI739_15630</name>
</gene>
<reference evidence="3" key="1">
    <citation type="submission" date="2021-01" db="EMBL/GenBank/DDBJ databases">
        <title>Ramlibacter sp. strain AW1 16S ribosomal RNA gene Genome sequencing and assembly.</title>
        <authorList>
            <person name="Kang M."/>
        </authorList>
    </citation>
    <scope>NUCLEOTIDE SEQUENCE</scope>
    <source>
        <strain evidence="3">AW1</strain>
    </source>
</reference>
<keyword evidence="1" id="KW-0812">Transmembrane</keyword>
<dbReference type="Pfam" id="PF12697">
    <property type="entry name" value="Abhydrolase_6"/>
    <property type="match status" value="1"/>
</dbReference>
<dbReference type="InterPro" id="IPR000073">
    <property type="entry name" value="AB_hydrolase_1"/>
</dbReference>
<dbReference type="RefSeq" id="WP_201684863.1">
    <property type="nucleotide sequence ID" value="NZ_JAEQNA010000005.1"/>
</dbReference>
<dbReference type="SUPFAM" id="SSF53474">
    <property type="entry name" value="alpha/beta-Hydrolases"/>
    <property type="match status" value="1"/>
</dbReference>
<proteinExistence type="predicted"/>
<keyword evidence="3" id="KW-0378">Hydrolase</keyword>
<sequence length="326" mass="35685">MPPRSSVARIQQIAVVTTLAAAAIWVALVLPVSLFGAALGALAIVCWHSWVLGVEFLLQAYIAIDDPAPRATGRQRLRAWAVETVDALRVFGWRQPFQWRAIDDQLVSLQASRTGVVFIHGFGCNRGFWSPWMRRLQGSGRRFEAINLEPPFGSIDEYAVSLEAAVTRVTRASGGAPPILICHSMGGLVVRTWLRSQSSTTSIARVITIATPHQGTWLARFGLATNARQMRIGSAWMTSLQRDWSSHPAQLFTCWYSNCDNVVMPPSSATLPGADNRFVPGAAHVELAFCEDVIAGSLALLDSCDRVPDPLSRSSEGAQEQVRSRY</sequence>
<protein>
    <submittedName>
        <fullName evidence="3">Alpha/beta fold hydrolase</fullName>
    </submittedName>
</protein>
<evidence type="ECO:0000256" key="1">
    <source>
        <dbReference type="SAM" id="Phobius"/>
    </source>
</evidence>
<evidence type="ECO:0000313" key="4">
    <source>
        <dbReference type="Proteomes" id="UP000613011"/>
    </source>
</evidence>
<dbReference type="Proteomes" id="UP000613011">
    <property type="component" value="Unassembled WGS sequence"/>
</dbReference>
<dbReference type="InterPro" id="IPR029058">
    <property type="entry name" value="AB_hydrolase_fold"/>
</dbReference>
<name>A0A936ZSJ7_9BURK</name>
<keyword evidence="1" id="KW-1133">Transmembrane helix</keyword>
<feature type="domain" description="AB hydrolase-1" evidence="2">
    <location>
        <begin position="116"/>
        <end position="253"/>
    </location>
</feature>
<dbReference type="Gene3D" id="3.40.50.1820">
    <property type="entry name" value="alpha/beta hydrolase"/>
    <property type="match status" value="1"/>
</dbReference>
<comment type="caution">
    <text evidence="3">The sequence shown here is derived from an EMBL/GenBank/DDBJ whole genome shotgun (WGS) entry which is preliminary data.</text>
</comment>
<keyword evidence="4" id="KW-1185">Reference proteome</keyword>
<dbReference type="AlphaFoldDB" id="A0A936ZSJ7"/>
<organism evidence="3 4">
    <name type="scientific">Ramlibacter aurantiacus</name>
    <dbReference type="NCBI Taxonomy" id="2801330"/>
    <lineage>
        <taxon>Bacteria</taxon>
        <taxon>Pseudomonadati</taxon>
        <taxon>Pseudomonadota</taxon>
        <taxon>Betaproteobacteria</taxon>
        <taxon>Burkholderiales</taxon>
        <taxon>Comamonadaceae</taxon>
        <taxon>Ramlibacter</taxon>
    </lineage>
</organism>